<dbReference type="AlphaFoldDB" id="A0A1M5XWN9"/>
<dbReference type="OrthoDB" id="516779at2"/>
<proteinExistence type="predicted"/>
<gene>
    <name evidence="2" type="ORF">SAMN04488135_107190</name>
</gene>
<sequence length="117" mass="12165">MENQKAIDGAPAAAGPASGVAESPAYLIGHITVKDAAKWAEYCSKVPATVAPWGAELVFRGGRARALAGEHAHTDAVVIRFPDRASLAGWHASAAYQAIVPLRMQAADVVIIGYDGQ</sequence>
<evidence type="ECO:0000313" key="2">
    <source>
        <dbReference type="EMBL" id="SHI04220.1"/>
    </source>
</evidence>
<protein>
    <submittedName>
        <fullName evidence="2">Uncharacterized conserved protein, DUF1330 family</fullName>
    </submittedName>
</protein>
<dbReference type="InterPro" id="IPR011008">
    <property type="entry name" value="Dimeric_a/b-barrel"/>
</dbReference>
<dbReference type="PANTHER" id="PTHR41521:SF4">
    <property type="entry name" value="BLR0684 PROTEIN"/>
    <property type="match status" value="1"/>
</dbReference>
<organism evidence="2 3">
    <name type="scientific">Pollutimonas bauzanensis</name>
    <dbReference type="NCBI Taxonomy" id="658167"/>
    <lineage>
        <taxon>Bacteria</taxon>
        <taxon>Pseudomonadati</taxon>
        <taxon>Pseudomonadota</taxon>
        <taxon>Betaproteobacteria</taxon>
        <taxon>Burkholderiales</taxon>
        <taxon>Alcaligenaceae</taxon>
        <taxon>Pollutimonas</taxon>
    </lineage>
</organism>
<dbReference type="Pfam" id="PF07045">
    <property type="entry name" value="DUF1330"/>
    <property type="match status" value="1"/>
</dbReference>
<dbReference type="Gene3D" id="3.30.70.100">
    <property type="match status" value="1"/>
</dbReference>
<keyword evidence="3" id="KW-1185">Reference proteome</keyword>
<feature type="domain" description="DUF1330" evidence="1">
    <location>
        <begin position="24"/>
        <end position="111"/>
    </location>
</feature>
<reference evidence="2 3" key="1">
    <citation type="submission" date="2016-11" db="EMBL/GenBank/DDBJ databases">
        <authorList>
            <person name="Jaros S."/>
            <person name="Januszkiewicz K."/>
            <person name="Wedrychowicz H."/>
        </authorList>
    </citation>
    <scope>NUCLEOTIDE SEQUENCE [LARGE SCALE GENOMIC DNA]</scope>
    <source>
        <strain evidence="2 3">CGMCC 1.10190</strain>
    </source>
</reference>
<dbReference type="PANTHER" id="PTHR41521">
    <property type="match status" value="1"/>
</dbReference>
<evidence type="ECO:0000259" key="1">
    <source>
        <dbReference type="Pfam" id="PF07045"/>
    </source>
</evidence>
<dbReference type="InterPro" id="IPR010753">
    <property type="entry name" value="DUF1330"/>
</dbReference>
<dbReference type="RefSeq" id="WP_084136046.1">
    <property type="nucleotide sequence ID" value="NZ_FQXE01000007.1"/>
</dbReference>
<accession>A0A1M5XWN9</accession>
<name>A0A1M5XWN9_9BURK</name>
<dbReference type="EMBL" id="FQXE01000007">
    <property type="protein sequence ID" value="SHI04220.1"/>
    <property type="molecule type" value="Genomic_DNA"/>
</dbReference>
<evidence type="ECO:0000313" key="3">
    <source>
        <dbReference type="Proteomes" id="UP000184226"/>
    </source>
</evidence>
<dbReference type="Proteomes" id="UP000184226">
    <property type="component" value="Unassembled WGS sequence"/>
</dbReference>
<dbReference type="SUPFAM" id="SSF54909">
    <property type="entry name" value="Dimeric alpha+beta barrel"/>
    <property type="match status" value="1"/>
</dbReference>
<dbReference type="STRING" id="658167.SAMN04488135_107190"/>